<keyword evidence="3" id="KW-1185">Reference proteome</keyword>
<dbReference type="GO" id="GO:0004672">
    <property type="term" value="F:protein kinase activity"/>
    <property type="evidence" value="ECO:0007669"/>
    <property type="project" value="InterPro"/>
</dbReference>
<dbReference type="Proteomes" id="UP000775547">
    <property type="component" value="Unassembled WGS sequence"/>
</dbReference>
<reference evidence="2" key="1">
    <citation type="submission" date="2020-07" db="EMBL/GenBank/DDBJ databases">
        <authorList>
            <person name="Nieuwenhuis M."/>
            <person name="Van De Peppel L.J.J."/>
        </authorList>
    </citation>
    <scope>NUCLEOTIDE SEQUENCE</scope>
    <source>
        <strain evidence="2">AP01</strain>
        <tissue evidence="2">Mycelium</tissue>
    </source>
</reference>
<proteinExistence type="predicted"/>
<organism evidence="2 3">
    <name type="scientific">Asterophora parasitica</name>
    <dbReference type="NCBI Taxonomy" id="117018"/>
    <lineage>
        <taxon>Eukaryota</taxon>
        <taxon>Fungi</taxon>
        <taxon>Dikarya</taxon>
        <taxon>Basidiomycota</taxon>
        <taxon>Agaricomycotina</taxon>
        <taxon>Agaricomycetes</taxon>
        <taxon>Agaricomycetidae</taxon>
        <taxon>Agaricales</taxon>
        <taxon>Tricholomatineae</taxon>
        <taxon>Lyophyllaceae</taxon>
        <taxon>Asterophora</taxon>
    </lineage>
</organism>
<dbReference type="EMBL" id="JABCKV010000198">
    <property type="protein sequence ID" value="KAG5642296.1"/>
    <property type="molecule type" value="Genomic_DNA"/>
</dbReference>
<dbReference type="Gene3D" id="1.10.510.10">
    <property type="entry name" value="Transferase(Phosphotransferase) domain 1"/>
    <property type="match status" value="1"/>
</dbReference>
<dbReference type="PROSITE" id="PS50011">
    <property type="entry name" value="PROTEIN_KINASE_DOM"/>
    <property type="match status" value="1"/>
</dbReference>
<dbReference type="SUPFAM" id="SSF56112">
    <property type="entry name" value="Protein kinase-like (PK-like)"/>
    <property type="match status" value="1"/>
</dbReference>
<reference evidence="2" key="2">
    <citation type="submission" date="2021-10" db="EMBL/GenBank/DDBJ databases">
        <title>Phylogenomics reveals ancestral predisposition of the termite-cultivated fungus Termitomyces towards a domesticated lifestyle.</title>
        <authorList>
            <person name="Auxier B."/>
            <person name="Grum-Grzhimaylo A."/>
            <person name="Cardenas M.E."/>
            <person name="Lodge J.D."/>
            <person name="Laessoe T."/>
            <person name="Pedersen O."/>
            <person name="Smith M.E."/>
            <person name="Kuyper T.W."/>
            <person name="Franco-Molano E.A."/>
            <person name="Baroni T.J."/>
            <person name="Aanen D.K."/>
        </authorList>
    </citation>
    <scope>NUCLEOTIDE SEQUENCE</scope>
    <source>
        <strain evidence="2">AP01</strain>
        <tissue evidence="2">Mycelium</tissue>
    </source>
</reference>
<comment type="caution">
    <text evidence="2">The sequence shown here is derived from an EMBL/GenBank/DDBJ whole genome shotgun (WGS) entry which is preliminary data.</text>
</comment>
<protein>
    <recommendedName>
        <fullName evidence="1">Protein kinase domain-containing protein</fullName>
    </recommendedName>
</protein>
<dbReference type="InterPro" id="IPR011009">
    <property type="entry name" value="Kinase-like_dom_sf"/>
</dbReference>
<gene>
    <name evidence="2" type="ORF">DXG03_003040</name>
</gene>
<dbReference type="OrthoDB" id="5987198at2759"/>
<dbReference type="InterPro" id="IPR000719">
    <property type="entry name" value="Prot_kinase_dom"/>
</dbReference>
<name>A0A9P7K8E6_9AGAR</name>
<dbReference type="SMART" id="SM00220">
    <property type="entry name" value="S_TKc"/>
    <property type="match status" value="1"/>
</dbReference>
<feature type="domain" description="Protein kinase" evidence="1">
    <location>
        <begin position="25"/>
        <end position="334"/>
    </location>
</feature>
<evidence type="ECO:0000313" key="3">
    <source>
        <dbReference type="Proteomes" id="UP000775547"/>
    </source>
</evidence>
<sequence length="334" mass="38101">MPLKSSPSPASDTPVPSIKPPHTVWELINDYAYPSKLKVYMVLDARRLKDNVNVCIKRISKVTKEVTIAQYLASNQDSRNHCTPVWDDFRDPDLPDVSYMVMPVLRDFNDPEFGARGEVVDFVTQMLEGMTFMHSQGVAHSDLTAVNIMMDARPILPRGWHFSAPRSAPNGYGNLKPFARIDHPVRYYIINFDNAVRFLPGQSSIVKGLGGRDSDPPELATTHIPFDHFKLDVFTLGNVFLKELKNKYLSLDFLDGLLTMMMTRDYRKRTTAQAALDYWVKVRDSIPVASARWPLRKPEESVGEAVVNTFTAAREGVHNLRYLFEHDKRKWDTL</sequence>
<dbReference type="GO" id="GO:0005524">
    <property type="term" value="F:ATP binding"/>
    <property type="evidence" value="ECO:0007669"/>
    <property type="project" value="InterPro"/>
</dbReference>
<accession>A0A9P7K8E6</accession>
<evidence type="ECO:0000259" key="1">
    <source>
        <dbReference type="PROSITE" id="PS50011"/>
    </source>
</evidence>
<evidence type="ECO:0000313" key="2">
    <source>
        <dbReference type="EMBL" id="KAG5642296.1"/>
    </source>
</evidence>
<dbReference type="AlphaFoldDB" id="A0A9P7K8E6"/>